<dbReference type="CDD" id="cd08204">
    <property type="entry name" value="ArfGap"/>
    <property type="match status" value="1"/>
</dbReference>
<feature type="compositionally biased region" description="Basic residues" evidence="10">
    <location>
        <begin position="406"/>
        <end position="415"/>
    </location>
</feature>
<dbReference type="Gene3D" id="1.25.40.20">
    <property type="entry name" value="Ankyrin repeat-containing domain"/>
    <property type="match status" value="1"/>
</dbReference>
<evidence type="ECO:0000256" key="4">
    <source>
        <dbReference type="ARBA" id="ARBA00022771"/>
    </source>
</evidence>
<dbReference type="InterPro" id="IPR035670">
    <property type="entry name" value="AGD1/2/3/4_BAR_plant"/>
</dbReference>
<dbReference type="PRINTS" id="PR00405">
    <property type="entry name" value="REVINTRACTNG"/>
</dbReference>
<feature type="domain" description="Arf-GAP" evidence="12">
    <location>
        <begin position="571"/>
        <end position="721"/>
    </location>
</feature>
<dbReference type="SMART" id="SM00721">
    <property type="entry name" value="BAR"/>
    <property type="match status" value="1"/>
</dbReference>
<accession>A0A9D4UIP7</accession>
<dbReference type="SMART" id="SM00233">
    <property type="entry name" value="PH"/>
    <property type="match status" value="1"/>
</dbReference>
<evidence type="ECO:0000256" key="8">
    <source>
        <dbReference type="PROSITE-ProRule" id="PRU00288"/>
    </source>
</evidence>
<dbReference type="Pfam" id="PF00169">
    <property type="entry name" value="PH"/>
    <property type="match status" value="1"/>
</dbReference>
<feature type="compositionally biased region" description="Polar residues" evidence="10">
    <location>
        <begin position="418"/>
        <end position="440"/>
    </location>
</feature>
<dbReference type="Proteomes" id="UP000886520">
    <property type="component" value="Chromosome 16"/>
</dbReference>
<feature type="repeat" description="ANK" evidence="7">
    <location>
        <begin position="858"/>
        <end position="890"/>
    </location>
</feature>
<gene>
    <name evidence="13" type="ORF">GOP47_0016983</name>
</gene>
<dbReference type="PROSITE" id="PS50115">
    <property type="entry name" value="ARFGAP"/>
    <property type="match status" value="1"/>
</dbReference>
<dbReference type="OrthoDB" id="194358at2759"/>
<dbReference type="SMART" id="SM00248">
    <property type="entry name" value="ANK"/>
    <property type="match status" value="2"/>
</dbReference>
<keyword evidence="1" id="KW-0343">GTPase activation</keyword>
<evidence type="ECO:0000259" key="11">
    <source>
        <dbReference type="PROSITE" id="PS50003"/>
    </source>
</evidence>
<dbReference type="CDD" id="cd07606">
    <property type="entry name" value="BAR_SFC_plant"/>
    <property type="match status" value="1"/>
</dbReference>
<keyword evidence="14" id="KW-1185">Reference proteome</keyword>
<evidence type="ECO:0000256" key="1">
    <source>
        <dbReference type="ARBA" id="ARBA00022468"/>
    </source>
</evidence>
<dbReference type="FunFam" id="1.10.220.150:FF:000019">
    <property type="entry name" value="ADP-ribosylation factor GTPase-activating protein AGD1"/>
    <property type="match status" value="1"/>
</dbReference>
<dbReference type="PROSITE" id="PS50297">
    <property type="entry name" value="ANK_REP_REGION"/>
    <property type="match status" value="1"/>
</dbReference>
<feature type="region of interest" description="Disordered" evidence="10">
    <location>
        <begin position="510"/>
        <end position="574"/>
    </location>
</feature>
<dbReference type="Gene3D" id="1.10.220.150">
    <property type="entry name" value="Arf GTPase activating protein"/>
    <property type="match status" value="1"/>
</dbReference>
<dbReference type="InterPro" id="IPR037278">
    <property type="entry name" value="ARFGAP/RecO"/>
</dbReference>
<name>A0A9D4UIP7_ADICA</name>
<keyword evidence="2" id="KW-0479">Metal-binding</keyword>
<evidence type="ECO:0000256" key="10">
    <source>
        <dbReference type="SAM" id="MobiDB-lite"/>
    </source>
</evidence>
<organism evidence="13 14">
    <name type="scientific">Adiantum capillus-veneris</name>
    <name type="common">Maidenhair fern</name>
    <dbReference type="NCBI Taxonomy" id="13818"/>
    <lineage>
        <taxon>Eukaryota</taxon>
        <taxon>Viridiplantae</taxon>
        <taxon>Streptophyta</taxon>
        <taxon>Embryophyta</taxon>
        <taxon>Tracheophyta</taxon>
        <taxon>Polypodiopsida</taxon>
        <taxon>Polypodiidae</taxon>
        <taxon>Polypodiales</taxon>
        <taxon>Pteridineae</taxon>
        <taxon>Pteridaceae</taxon>
        <taxon>Vittarioideae</taxon>
        <taxon>Adiantum</taxon>
    </lineage>
</organism>
<dbReference type="CDD" id="cd13250">
    <property type="entry name" value="PH_ACAP"/>
    <property type="match status" value="1"/>
</dbReference>
<dbReference type="GO" id="GO:0008270">
    <property type="term" value="F:zinc ion binding"/>
    <property type="evidence" value="ECO:0007669"/>
    <property type="project" value="UniProtKB-KW"/>
</dbReference>
<dbReference type="Gene3D" id="2.30.29.30">
    <property type="entry name" value="Pleckstrin-homology domain (PH domain)/Phosphotyrosine-binding domain (PTB)"/>
    <property type="match status" value="1"/>
</dbReference>
<dbReference type="SUPFAM" id="SSF57863">
    <property type="entry name" value="ArfGap/RecO-like zinc finger"/>
    <property type="match status" value="1"/>
</dbReference>
<dbReference type="GO" id="GO:0005096">
    <property type="term" value="F:GTPase activator activity"/>
    <property type="evidence" value="ECO:0007669"/>
    <property type="project" value="UniProtKB-KW"/>
</dbReference>
<dbReference type="GO" id="GO:0005737">
    <property type="term" value="C:cytoplasm"/>
    <property type="evidence" value="ECO:0007669"/>
    <property type="project" value="InterPro"/>
</dbReference>
<dbReference type="InterPro" id="IPR038508">
    <property type="entry name" value="ArfGAP_dom_sf"/>
</dbReference>
<comment type="caution">
    <text evidence="13">The sequence shown here is derived from an EMBL/GenBank/DDBJ whole genome shotgun (WGS) entry which is preliminary data.</text>
</comment>
<dbReference type="SUPFAM" id="SSF50729">
    <property type="entry name" value="PH domain-like"/>
    <property type="match status" value="1"/>
</dbReference>
<sequence length="916" mass="102576">MRTLCSAFLSSAKSSCVLVLIDLLHAQTKHLVTHKHPTAGPYITSSSRRNQSVAVRGIFSCTCRIISIIIVIMHFGKLDDSPMFRKQLHASEESADALKDRCLRFYKGCRKYTEELGEAYDGDIAFASALESFGGGHDDPISVAVGGPVMTKFTIALREIGTYKEILRSQVEHMLSDRLIQFASIDLQDIKEVRRRFDKASLHYDQAREKFLSLKKGTRVDVVSEVEEDLRNARSTFEQARFNLVTALSNIEAKKKFEFLESVSGTMDAHLRYFKQGYELLLQMEPYIHQVLTYAHQSRERATYEQAALAERMQEFRRQMEDNNQRSFSDVEASPSGDGIHTIGRSSHKMIEAVMQSTPRGKVQTIKQGYLLKRSSSLRGDWKRRFFVLDSRGMLYYYRKHWGKPTGHNKGHGRSHGSDNTTGLLSRFLSSHQGSPQNEKTVAHHTVNLLTSTIKLDAEQTDLRFCFRIISPSKNYALQAENAMERMDWIDKITGVIASLLNSQASYSHRLPHSPLRSSHQRTGSESSSLSSSSEFDPTMSEDSGASRLLFSNGRDSGANRSLGNSAEQQERPIDVLRQVPGNDVCADCNSPEPDWASLNLGVLLCIECSGVHRNLGVHISKVRSLTLDVKVWEPSVINVFQSLGNQFCNSVWEERISNEDSPARLSNVDSMLRFDSGHRSGELSSLLKKPDTRDSLLCKERYIYSKYAEKKYILRADLEADPASDACRIWDAVQARNKQLVYRLLVCHDADVNTLYEQAMEGSRVMLPEPNSNDHILNHATQVQENFSSRIEGSNLTVGETLQMSRNGTSSGSSESTSDDFELQGSTLLYLACRNGDLGMVELLLQYGAQVNVVNGWGKTPLQQCIAYGQSACAKLLLSRGAHSELADRGIRMPFQTALDHETGSEASGLSQQLL</sequence>
<feature type="coiled-coil region" evidence="9">
    <location>
        <begin position="190"/>
        <end position="243"/>
    </location>
</feature>
<keyword evidence="6 9" id="KW-0175">Coiled coil</keyword>
<dbReference type="InterPro" id="IPR001164">
    <property type="entry name" value="ArfGAP_dom"/>
</dbReference>
<dbReference type="PANTHER" id="PTHR23180:SF160">
    <property type="entry name" value="ADP-RIBOSYLATION FACTOR GTPASE-ACTIVATING PROTEIN EFFECTOR PROTEIN 1"/>
    <property type="match status" value="1"/>
</dbReference>
<dbReference type="Pfam" id="PF01412">
    <property type="entry name" value="ArfGap"/>
    <property type="match status" value="1"/>
</dbReference>
<evidence type="ECO:0000256" key="6">
    <source>
        <dbReference type="ARBA" id="ARBA00023054"/>
    </source>
</evidence>
<feature type="compositionally biased region" description="Low complexity" evidence="10">
    <location>
        <begin position="525"/>
        <end position="535"/>
    </location>
</feature>
<keyword evidence="7" id="KW-0040">ANK repeat</keyword>
<dbReference type="InterPro" id="IPR045258">
    <property type="entry name" value="ACAP1/2/3-like"/>
</dbReference>
<dbReference type="InterPro" id="IPR002110">
    <property type="entry name" value="Ankyrin_rpt"/>
</dbReference>
<evidence type="ECO:0000259" key="12">
    <source>
        <dbReference type="PROSITE" id="PS50115"/>
    </source>
</evidence>
<dbReference type="InterPro" id="IPR027267">
    <property type="entry name" value="AH/BAR_dom_sf"/>
</dbReference>
<feature type="repeat" description="ANK" evidence="7">
    <location>
        <begin position="825"/>
        <end position="857"/>
    </location>
</feature>
<dbReference type="Pfam" id="PF12796">
    <property type="entry name" value="Ank_2"/>
    <property type="match status" value="1"/>
</dbReference>
<dbReference type="InterPro" id="IPR011993">
    <property type="entry name" value="PH-like_dom_sf"/>
</dbReference>
<protein>
    <submittedName>
        <fullName evidence="13">Uncharacterized protein</fullName>
    </submittedName>
</protein>
<dbReference type="InterPro" id="IPR004148">
    <property type="entry name" value="BAR_dom"/>
</dbReference>
<dbReference type="InterPro" id="IPR036770">
    <property type="entry name" value="Ankyrin_rpt-contain_sf"/>
</dbReference>
<evidence type="ECO:0000256" key="5">
    <source>
        <dbReference type="ARBA" id="ARBA00022833"/>
    </source>
</evidence>
<proteinExistence type="predicted"/>
<keyword evidence="4 8" id="KW-0863">Zinc-finger</keyword>
<dbReference type="SUPFAM" id="SSF103657">
    <property type="entry name" value="BAR/IMD domain-like"/>
    <property type="match status" value="1"/>
</dbReference>
<dbReference type="InterPro" id="IPR001849">
    <property type="entry name" value="PH_domain"/>
</dbReference>
<feature type="region of interest" description="Disordered" evidence="10">
    <location>
        <begin position="406"/>
        <end position="442"/>
    </location>
</feature>
<keyword evidence="5" id="KW-0862">Zinc</keyword>
<evidence type="ECO:0000313" key="14">
    <source>
        <dbReference type="Proteomes" id="UP000886520"/>
    </source>
</evidence>
<dbReference type="SUPFAM" id="SSF48403">
    <property type="entry name" value="Ankyrin repeat"/>
    <property type="match status" value="1"/>
</dbReference>
<reference evidence="13" key="1">
    <citation type="submission" date="2021-01" db="EMBL/GenBank/DDBJ databases">
        <title>Adiantum capillus-veneris genome.</title>
        <authorList>
            <person name="Fang Y."/>
            <person name="Liao Q."/>
        </authorList>
    </citation>
    <scope>NUCLEOTIDE SEQUENCE</scope>
    <source>
        <strain evidence="13">H3</strain>
        <tissue evidence="13">Leaf</tissue>
    </source>
</reference>
<dbReference type="Gene3D" id="1.20.1270.60">
    <property type="entry name" value="Arfaptin homology (AH) domain/BAR domain"/>
    <property type="match status" value="1"/>
</dbReference>
<dbReference type="Pfam" id="PF16746">
    <property type="entry name" value="BAR_3"/>
    <property type="match status" value="1"/>
</dbReference>
<dbReference type="AlphaFoldDB" id="A0A9D4UIP7"/>
<feature type="compositionally biased region" description="Polar residues" evidence="10">
    <location>
        <begin position="559"/>
        <end position="568"/>
    </location>
</feature>
<dbReference type="PANTHER" id="PTHR23180">
    <property type="entry name" value="CENTAURIN/ARF"/>
    <property type="match status" value="1"/>
</dbReference>
<evidence type="ECO:0000256" key="3">
    <source>
        <dbReference type="ARBA" id="ARBA00022737"/>
    </source>
</evidence>
<dbReference type="PROSITE" id="PS50088">
    <property type="entry name" value="ANK_REPEAT"/>
    <property type="match status" value="2"/>
</dbReference>
<dbReference type="EMBL" id="JABFUD020000016">
    <property type="protein sequence ID" value="KAI5068638.1"/>
    <property type="molecule type" value="Genomic_DNA"/>
</dbReference>
<dbReference type="SMART" id="SM00105">
    <property type="entry name" value="ArfGap"/>
    <property type="match status" value="1"/>
</dbReference>
<evidence type="ECO:0000256" key="2">
    <source>
        <dbReference type="ARBA" id="ARBA00022723"/>
    </source>
</evidence>
<evidence type="ECO:0000256" key="7">
    <source>
        <dbReference type="PROSITE-ProRule" id="PRU00023"/>
    </source>
</evidence>
<evidence type="ECO:0000256" key="9">
    <source>
        <dbReference type="SAM" id="Coils"/>
    </source>
</evidence>
<keyword evidence="3" id="KW-0677">Repeat</keyword>
<dbReference type="PROSITE" id="PS50003">
    <property type="entry name" value="PH_DOMAIN"/>
    <property type="match status" value="1"/>
</dbReference>
<feature type="domain" description="PH" evidence="11">
    <location>
        <begin position="364"/>
        <end position="498"/>
    </location>
</feature>
<evidence type="ECO:0000313" key="13">
    <source>
        <dbReference type="EMBL" id="KAI5068638.1"/>
    </source>
</evidence>